<dbReference type="PANTHER" id="PTHR14972:SF3">
    <property type="entry name" value="GLUCOCORTICOID-INDUCED TRANSCRIPT 1 PROTEIN"/>
    <property type="match status" value="1"/>
</dbReference>
<evidence type="ECO:0000313" key="4">
    <source>
        <dbReference type="Proteomes" id="UP001557470"/>
    </source>
</evidence>
<feature type="region of interest" description="Disordered" evidence="2">
    <location>
        <begin position="306"/>
        <end position="404"/>
    </location>
</feature>
<sequence length="527" mass="56558">MSAASSATNLTQQPRVKRSGGSPTIYPAGCNSNNGTIRLQPIRATVPYQLLRGSQQSPTRSYSSVASSTGPTSTSRGNSPASPTQLLLTNPGGLVSVEGRLVARQRRSPQDSKSSPERCPNSPISKVERSKSQQQQQACSSGAIRRTSSLGTITGSYLTGQWPRDPHTHYPSCMKDKSTQTSGCWSEDAGEKRVTHQRSASWGSADQLKEIAKLRQQLRSGSKQQGQFHQDKDSLSPCQGHNTIHTTNHTAIQAQWSSMSKSSQMSNMTVPKPSISRVPSSMEGINHELEKVFIRDNNGEKEDLKALEVPDGRRAPFPPQQRSSSTRSVDTQTPSAPGRSSSCSSLSPCPSPACPPESGSQGGSPYSTEDLLYDRDKDSGSSSPLPKFASSPKPNNSYMFKREPPEGCEKIKVFEEMSSRQSASVPLFSCPDKNKVNFIPTGTAFCPVRLTPGTLHLSVTSHPNDDPDAGTSSMVSAFCRVAPTQVHTSTSTEDAPTPEEAAPEITTSSKQGEETETAPQTDSVAIS</sequence>
<evidence type="ECO:0008006" key="5">
    <source>
        <dbReference type="Google" id="ProtNLM"/>
    </source>
</evidence>
<dbReference type="PANTHER" id="PTHR14972">
    <property type="entry name" value="AGAP011572-PA"/>
    <property type="match status" value="1"/>
</dbReference>
<proteinExistence type="predicted"/>
<feature type="region of interest" description="Disordered" evidence="2">
    <location>
        <begin position="52"/>
        <end position="92"/>
    </location>
</feature>
<dbReference type="InterPro" id="IPR026642">
    <property type="entry name" value="Glcci1/FAM117"/>
</dbReference>
<evidence type="ECO:0000313" key="3">
    <source>
        <dbReference type="EMBL" id="KAL0962130.1"/>
    </source>
</evidence>
<feature type="compositionally biased region" description="Low complexity" evidence="2">
    <location>
        <begin position="488"/>
        <end position="508"/>
    </location>
</feature>
<dbReference type="AlphaFoldDB" id="A0ABD0VX42"/>
<gene>
    <name evidence="3" type="ORF">UPYG_G00336120</name>
</gene>
<protein>
    <recommendedName>
        <fullName evidence="5">Glucocorticoid-induced transcript 1 protein</fullName>
    </recommendedName>
</protein>
<feature type="compositionally biased region" description="Polar residues" evidence="2">
    <location>
        <begin position="52"/>
        <end position="88"/>
    </location>
</feature>
<feature type="region of interest" description="Disordered" evidence="2">
    <location>
        <begin position="1"/>
        <end position="38"/>
    </location>
</feature>
<feature type="compositionally biased region" description="Polar residues" evidence="2">
    <location>
        <begin position="1"/>
        <end position="14"/>
    </location>
</feature>
<reference evidence="3 4" key="1">
    <citation type="submission" date="2024-06" db="EMBL/GenBank/DDBJ databases">
        <authorList>
            <person name="Pan Q."/>
            <person name="Wen M."/>
            <person name="Jouanno E."/>
            <person name="Zahm M."/>
            <person name="Klopp C."/>
            <person name="Cabau C."/>
            <person name="Louis A."/>
            <person name="Berthelot C."/>
            <person name="Parey E."/>
            <person name="Roest Crollius H."/>
            <person name="Montfort J."/>
            <person name="Robinson-Rechavi M."/>
            <person name="Bouchez O."/>
            <person name="Lampietro C."/>
            <person name="Lopez Roques C."/>
            <person name="Donnadieu C."/>
            <person name="Postlethwait J."/>
            <person name="Bobe J."/>
            <person name="Verreycken H."/>
            <person name="Guiguen Y."/>
        </authorList>
    </citation>
    <scope>NUCLEOTIDE SEQUENCE [LARGE SCALE GENOMIC DNA]</scope>
    <source>
        <strain evidence="3">Up_M1</strain>
        <tissue evidence="3">Testis</tissue>
    </source>
</reference>
<feature type="compositionally biased region" description="Basic and acidic residues" evidence="2">
    <location>
        <begin position="164"/>
        <end position="178"/>
    </location>
</feature>
<organism evidence="3 4">
    <name type="scientific">Umbra pygmaea</name>
    <name type="common">Eastern mudminnow</name>
    <dbReference type="NCBI Taxonomy" id="75934"/>
    <lineage>
        <taxon>Eukaryota</taxon>
        <taxon>Metazoa</taxon>
        <taxon>Chordata</taxon>
        <taxon>Craniata</taxon>
        <taxon>Vertebrata</taxon>
        <taxon>Euteleostomi</taxon>
        <taxon>Actinopterygii</taxon>
        <taxon>Neopterygii</taxon>
        <taxon>Teleostei</taxon>
        <taxon>Protacanthopterygii</taxon>
        <taxon>Esociformes</taxon>
        <taxon>Umbridae</taxon>
        <taxon>Umbra</taxon>
    </lineage>
</organism>
<evidence type="ECO:0000256" key="1">
    <source>
        <dbReference type="ARBA" id="ARBA00022553"/>
    </source>
</evidence>
<feature type="region of interest" description="Disordered" evidence="2">
    <location>
        <begin position="104"/>
        <end position="190"/>
    </location>
</feature>
<feature type="compositionally biased region" description="Low complexity" evidence="2">
    <location>
        <begin position="334"/>
        <end position="348"/>
    </location>
</feature>
<dbReference type="Proteomes" id="UP001557470">
    <property type="component" value="Unassembled WGS sequence"/>
</dbReference>
<accession>A0ABD0VX42</accession>
<name>A0ABD0VX42_UMBPY</name>
<keyword evidence="1" id="KW-0597">Phosphoprotein</keyword>
<dbReference type="Pfam" id="PF15388">
    <property type="entry name" value="FAM117"/>
    <property type="match status" value="1"/>
</dbReference>
<evidence type="ECO:0000256" key="2">
    <source>
        <dbReference type="SAM" id="MobiDB-lite"/>
    </source>
</evidence>
<feature type="region of interest" description="Disordered" evidence="2">
    <location>
        <begin position="484"/>
        <end position="527"/>
    </location>
</feature>
<dbReference type="EMBL" id="JAGEUA010000011">
    <property type="protein sequence ID" value="KAL0962130.1"/>
    <property type="molecule type" value="Genomic_DNA"/>
</dbReference>
<feature type="compositionally biased region" description="Polar residues" evidence="2">
    <location>
        <begin position="517"/>
        <end position="527"/>
    </location>
</feature>
<comment type="caution">
    <text evidence="3">The sequence shown here is derived from an EMBL/GenBank/DDBJ whole genome shotgun (WGS) entry which is preliminary data.</text>
</comment>
<feature type="compositionally biased region" description="Polar residues" evidence="2">
    <location>
        <begin position="146"/>
        <end position="159"/>
    </location>
</feature>
<feature type="compositionally biased region" description="Polar residues" evidence="2">
    <location>
        <begin position="320"/>
        <end position="333"/>
    </location>
</feature>
<keyword evidence="4" id="KW-1185">Reference proteome</keyword>